<evidence type="ECO:0000313" key="2">
    <source>
        <dbReference type="EMBL" id="PKQ64719.1"/>
    </source>
</evidence>
<keyword evidence="1" id="KW-1133">Transmembrane helix</keyword>
<sequence>MNSFHSNNDLFQWLNGTIISPVLILKIRINAGLLVFVRLKFWYYVFSYFVFFDQQKKKS</sequence>
<keyword evidence="1" id="KW-0812">Transmembrane</keyword>
<evidence type="ECO:0000313" key="3">
    <source>
        <dbReference type="Proteomes" id="UP000233618"/>
    </source>
</evidence>
<reference evidence="2 3" key="1">
    <citation type="journal article" date="2017" name="Front. Microbiol.">
        <title>Labilibaculum manganireducens gen. nov., sp. nov. and Labilibaculum filiforme sp. nov., Novel Bacteroidetes Isolated from Subsurface Sediments of the Baltic Sea.</title>
        <authorList>
            <person name="Vandieken V."/>
            <person name="Marshall I.P."/>
            <person name="Niemann H."/>
            <person name="Engelen B."/>
            <person name="Cypionka H."/>
        </authorList>
    </citation>
    <scope>NUCLEOTIDE SEQUENCE [LARGE SCALE GENOMIC DNA]</scope>
    <source>
        <strain evidence="2 3">59.10-2M</strain>
    </source>
</reference>
<accession>A0A2N3I347</accession>
<name>A0A2N3I347_9BACT</name>
<dbReference type="Proteomes" id="UP000233618">
    <property type="component" value="Unassembled WGS sequence"/>
</dbReference>
<comment type="caution">
    <text evidence="2">The sequence shown here is derived from an EMBL/GenBank/DDBJ whole genome shotgun (WGS) entry which is preliminary data.</text>
</comment>
<protein>
    <submittedName>
        <fullName evidence="2">Uncharacterized protein</fullName>
    </submittedName>
</protein>
<gene>
    <name evidence="2" type="ORF">BZG01_13630</name>
</gene>
<dbReference type="AlphaFoldDB" id="A0A2N3I347"/>
<feature type="transmembrane region" description="Helical" evidence="1">
    <location>
        <begin position="31"/>
        <end position="51"/>
    </location>
</feature>
<keyword evidence="3" id="KW-1185">Reference proteome</keyword>
<keyword evidence="1" id="KW-0472">Membrane</keyword>
<evidence type="ECO:0000256" key="1">
    <source>
        <dbReference type="SAM" id="Phobius"/>
    </source>
</evidence>
<organism evidence="2 3">
    <name type="scientific">Labilibaculum manganireducens</name>
    <dbReference type="NCBI Taxonomy" id="1940525"/>
    <lineage>
        <taxon>Bacteria</taxon>
        <taxon>Pseudomonadati</taxon>
        <taxon>Bacteroidota</taxon>
        <taxon>Bacteroidia</taxon>
        <taxon>Marinilabiliales</taxon>
        <taxon>Marinifilaceae</taxon>
        <taxon>Labilibaculum</taxon>
    </lineage>
</organism>
<proteinExistence type="predicted"/>
<dbReference type="EMBL" id="MVDE01000021">
    <property type="protein sequence ID" value="PKQ64719.1"/>
    <property type="molecule type" value="Genomic_DNA"/>
</dbReference>